<comment type="caution">
    <text evidence="2">The sequence shown here is derived from an EMBL/GenBank/DDBJ whole genome shotgun (WGS) entry which is preliminary data.</text>
</comment>
<protein>
    <submittedName>
        <fullName evidence="2">Uncharacterized protein</fullName>
    </submittedName>
</protein>
<evidence type="ECO:0000313" key="2">
    <source>
        <dbReference type="EMBL" id="KAG8201425.1"/>
    </source>
</evidence>
<dbReference type="EMBL" id="JAFNEN010000005">
    <property type="protein sequence ID" value="KAG8201425.1"/>
    <property type="molecule type" value="Genomic_DNA"/>
</dbReference>
<feature type="region of interest" description="Disordered" evidence="1">
    <location>
        <begin position="46"/>
        <end position="70"/>
    </location>
</feature>
<accession>A0AAV6W009</accession>
<gene>
    <name evidence="2" type="ORF">JTE90_024298</name>
</gene>
<reference evidence="2 3" key="1">
    <citation type="journal article" date="2022" name="Nat. Ecol. Evol.">
        <title>A masculinizing supergene underlies an exaggerated male reproductive morph in a spider.</title>
        <authorList>
            <person name="Hendrickx F."/>
            <person name="De Corte Z."/>
            <person name="Sonet G."/>
            <person name="Van Belleghem S.M."/>
            <person name="Kostlbacher S."/>
            <person name="Vangestel C."/>
        </authorList>
    </citation>
    <scope>NUCLEOTIDE SEQUENCE [LARGE SCALE GENOMIC DNA]</scope>
    <source>
        <strain evidence="2">W744_W776</strain>
    </source>
</reference>
<proteinExistence type="predicted"/>
<dbReference type="Proteomes" id="UP000827092">
    <property type="component" value="Unassembled WGS sequence"/>
</dbReference>
<keyword evidence="3" id="KW-1185">Reference proteome</keyword>
<name>A0AAV6W009_9ARAC</name>
<organism evidence="2 3">
    <name type="scientific">Oedothorax gibbosus</name>
    <dbReference type="NCBI Taxonomy" id="931172"/>
    <lineage>
        <taxon>Eukaryota</taxon>
        <taxon>Metazoa</taxon>
        <taxon>Ecdysozoa</taxon>
        <taxon>Arthropoda</taxon>
        <taxon>Chelicerata</taxon>
        <taxon>Arachnida</taxon>
        <taxon>Araneae</taxon>
        <taxon>Araneomorphae</taxon>
        <taxon>Entelegynae</taxon>
        <taxon>Araneoidea</taxon>
        <taxon>Linyphiidae</taxon>
        <taxon>Erigoninae</taxon>
        <taxon>Oedothorax</taxon>
    </lineage>
</organism>
<dbReference type="AlphaFoldDB" id="A0AAV6W009"/>
<sequence>MSIGDPLHVSKVAWKVARNACRVTCRGQIGSISTRLYTNKHFEVESRESQNLHKTNLPSPQLKGHPNQIPQPLLKAKSPAPKILQMIILTKSDECETLMLQITSVIGHLVNQGLNSDSKVMA</sequence>
<evidence type="ECO:0000313" key="3">
    <source>
        <dbReference type="Proteomes" id="UP000827092"/>
    </source>
</evidence>
<evidence type="ECO:0000256" key="1">
    <source>
        <dbReference type="SAM" id="MobiDB-lite"/>
    </source>
</evidence>